<evidence type="ECO:0000259" key="2">
    <source>
        <dbReference type="Pfam" id="PF14317"/>
    </source>
</evidence>
<gene>
    <name evidence="3" type="ordered locus">Aasi_1341</name>
</gene>
<keyword evidence="1" id="KW-0812">Transmembrane</keyword>
<keyword evidence="4" id="KW-1185">Reference proteome</keyword>
<dbReference type="OrthoDB" id="1352552at2"/>
<dbReference type="eggNOG" id="ENOG502ZAHP">
    <property type="taxonomic scope" value="Bacteria"/>
</dbReference>
<accession>B3ETU6</accession>
<dbReference type="EMBL" id="CP001102">
    <property type="protein sequence ID" value="ACE06648.1"/>
    <property type="molecule type" value="Genomic_DNA"/>
</dbReference>
<dbReference type="Pfam" id="PF14317">
    <property type="entry name" value="YcxB"/>
    <property type="match status" value="1"/>
</dbReference>
<dbReference type="AlphaFoldDB" id="B3ETU6"/>
<protein>
    <recommendedName>
        <fullName evidence="2">YcxB-like C-terminal domain-containing protein</fullName>
    </recommendedName>
</protein>
<feature type="transmembrane region" description="Helical" evidence="1">
    <location>
        <begin position="57"/>
        <end position="75"/>
    </location>
</feature>
<proteinExistence type="predicted"/>
<keyword evidence="1" id="KW-0472">Membrane</keyword>
<keyword evidence="1" id="KW-1133">Transmembrane helix</keyword>
<dbReference type="HOGENOM" id="CLU_1472983_0_0_10"/>
<dbReference type="STRING" id="452471.Aasi_1341"/>
<evidence type="ECO:0000313" key="3">
    <source>
        <dbReference type="EMBL" id="ACE06648.1"/>
    </source>
</evidence>
<dbReference type="RefSeq" id="WP_012473392.1">
    <property type="nucleotide sequence ID" value="NC_010830.1"/>
</dbReference>
<dbReference type="Proteomes" id="UP000001227">
    <property type="component" value="Chromosome"/>
</dbReference>
<organism evidence="3 4">
    <name type="scientific">Amoebophilus asiaticus (strain 5a2)</name>
    <dbReference type="NCBI Taxonomy" id="452471"/>
    <lineage>
        <taxon>Bacteria</taxon>
        <taxon>Pseudomonadati</taxon>
        <taxon>Bacteroidota</taxon>
        <taxon>Cytophagia</taxon>
        <taxon>Cytophagales</taxon>
        <taxon>Amoebophilaceae</taxon>
        <taxon>Candidatus Amoebophilus</taxon>
    </lineage>
</organism>
<feature type="domain" description="YcxB-like C-terminal" evidence="2">
    <location>
        <begin position="89"/>
        <end position="150"/>
    </location>
</feature>
<dbReference type="KEGG" id="aas:Aasi_1341"/>
<reference evidence="3 4" key="1">
    <citation type="journal article" date="2010" name="J. Bacteriol.">
        <title>The genome of the amoeba symbiont 'Candidatus Amoebophilus asiaticus' reveals common mechanisms for host cell interaction among amoeba-associated bacteria.</title>
        <authorList>
            <person name="Schmitz-Esser S."/>
            <person name="Tischler P."/>
            <person name="Arnold R."/>
            <person name="Montanaro J."/>
            <person name="Wagner M."/>
            <person name="Rattei T."/>
            <person name="Horn M."/>
        </authorList>
    </citation>
    <scope>NUCLEOTIDE SEQUENCE [LARGE SCALE GENOMIC DNA]</scope>
    <source>
        <strain evidence="3 4">5a2</strain>
    </source>
</reference>
<dbReference type="InterPro" id="IPR025588">
    <property type="entry name" value="YcxB-like_C"/>
</dbReference>
<sequence>MIVRTKKYKLPIRTYMLLGLKNIIREQWWVFLIAIGILSLTFFLKSIWLVVIPSLGLILYFLFWLIQFYGVTQLAENKIVFERLGYELTSQQIIIQIDTKRGMPVAWEQIKRASQGKDYFLLVINKAHLIHLPYKIFNSKNEIKFVETILKRKGLIR</sequence>
<evidence type="ECO:0000313" key="4">
    <source>
        <dbReference type="Proteomes" id="UP000001227"/>
    </source>
</evidence>
<feature type="transmembrane region" description="Helical" evidence="1">
    <location>
        <begin position="28"/>
        <end position="51"/>
    </location>
</feature>
<evidence type="ECO:0000256" key="1">
    <source>
        <dbReference type="SAM" id="Phobius"/>
    </source>
</evidence>
<name>B3ETU6_AMOA5</name>